<dbReference type="Proteomes" id="UP001168877">
    <property type="component" value="Unassembled WGS sequence"/>
</dbReference>
<feature type="compositionally biased region" description="Basic and acidic residues" evidence="4">
    <location>
        <begin position="18"/>
        <end position="29"/>
    </location>
</feature>
<name>A0AA39RPF8_ACESA</name>
<dbReference type="GO" id="GO:0019264">
    <property type="term" value="P:glycine biosynthetic process from serine"/>
    <property type="evidence" value="ECO:0007669"/>
    <property type="project" value="TreeGrafter"/>
</dbReference>
<dbReference type="GO" id="GO:0004372">
    <property type="term" value="F:glycine hydroxymethyltransferase activity"/>
    <property type="evidence" value="ECO:0007669"/>
    <property type="project" value="UniProtKB-EC"/>
</dbReference>
<evidence type="ECO:0000313" key="7">
    <source>
        <dbReference type="Proteomes" id="UP001168877"/>
    </source>
</evidence>
<comment type="cofactor">
    <cofactor evidence="2">
        <name>pyridoxal 5'-phosphate</name>
        <dbReference type="ChEBI" id="CHEBI:597326"/>
    </cofactor>
</comment>
<organism evidence="6 7">
    <name type="scientific">Acer saccharum</name>
    <name type="common">Sugar maple</name>
    <dbReference type="NCBI Taxonomy" id="4024"/>
    <lineage>
        <taxon>Eukaryota</taxon>
        <taxon>Viridiplantae</taxon>
        <taxon>Streptophyta</taxon>
        <taxon>Embryophyta</taxon>
        <taxon>Tracheophyta</taxon>
        <taxon>Spermatophyta</taxon>
        <taxon>Magnoliopsida</taxon>
        <taxon>eudicotyledons</taxon>
        <taxon>Gunneridae</taxon>
        <taxon>Pentapetalae</taxon>
        <taxon>rosids</taxon>
        <taxon>malvids</taxon>
        <taxon>Sapindales</taxon>
        <taxon>Sapindaceae</taxon>
        <taxon>Hippocastanoideae</taxon>
        <taxon>Acereae</taxon>
        <taxon>Acer</taxon>
    </lineage>
</organism>
<evidence type="ECO:0000259" key="5">
    <source>
        <dbReference type="Pfam" id="PF00464"/>
    </source>
</evidence>
<dbReference type="Gene3D" id="3.90.1150.10">
    <property type="entry name" value="Aspartate Aminotransferase, domain 1"/>
    <property type="match status" value="1"/>
</dbReference>
<dbReference type="AlphaFoldDB" id="A0AA39RPF8"/>
<dbReference type="GO" id="GO:0046653">
    <property type="term" value="P:tetrahydrofolate metabolic process"/>
    <property type="evidence" value="ECO:0007669"/>
    <property type="project" value="TreeGrafter"/>
</dbReference>
<dbReference type="GO" id="GO:0030170">
    <property type="term" value="F:pyridoxal phosphate binding"/>
    <property type="evidence" value="ECO:0007669"/>
    <property type="project" value="TreeGrafter"/>
</dbReference>
<evidence type="ECO:0000256" key="1">
    <source>
        <dbReference type="ARBA" id="ARBA00001528"/>
    </source>
</evidence>
<comment type="catalytic activity">
    <reaction evidence="1">
        <text>(6R)-5,10-methylene-5,6,7,8-tetrahydrofolate + glycine + H2O = (6S)-5,6,7,8-tetrahydrofolate + L-serine</text>
        <dbReference type="Rhea" id="RHEA:15481"/>
        <dbReference type="ChEBI" id="CHEBI:15377"/>
        <dbReference type="ChEBI" id="CHEBI:15636"/>
        <dbReference type="ChEBI" id="CHEBI:33384"/>
        <dbReference type="ChEBI" id="CHEBI:57305"/>
        <dbReference type="ChEBI" id="CHEBI:57453"/>
        <dbReference type="EC" id="2.1.2.1"/>
    </reaction>
</comment>
<feature type="domain" description="Serine hydroxymethyltransferase-like" evidence="5">
    <location>
        <begin position="89"/>
        <end position="135"/>
    </location>
</feature>
<evidence type="ECO:0000256" key="2">
    <source>
        <dbReference type="ARBA" id="ARBA00001933"/>
    </source>
</evidence>
<feature type="region of interest" description="Disordered" evidence="4">
    <location>
        <begin position="1"/>
        <end position="42"/>
    </location>
</feature>
<dbReference type="InterPro" id="IPR015424">
    <property type="entry name" value="PyrdxlP-dep_Trfase"/>
</dbReference>
<reference evidence="6" key="1">
    <citation type="journal article" date="2022" name="Plant J.">
        <title>Strategies of tolerance reflected in two North American maple genomes.</title>
        <authorList>
            <person name="McEvoy S.L."/>
            <person name="Sezen U.U."/>
            <person name="Trouern-Trend A."/>
            <person name="McMahon S.M."/>
            <person name="Schaberg P.G."/>
            <person name="Yang J."/>
            <person name="Wegrzyn J.L."/>
            <person name="Swenson N.G."/>
        </authorList>
    </citation>
    <scope>NUCLEOTIDE SEQUENCE</scope>
    <source>
        <strain evidence="6">NS2018</strain>
    </source>
</reference>
<dbReference type="EMBL" id="JAUESC010000386">
    <property type="protein sequence ID" value="KAK0577762.1"/>
    <property type="molecule type" value="Genomic_DNA"/>
</dbReference>
<accession>A0AA39RPF8</accession>
<evidence type="ECO:0000256" key="3">
    <source>
        <dbReference type="ARBA" id="ARBA00022898"/>
    </source>
</evidence>
<comment type="caution">
    <text evidence="6">The sequence shown here is derived from an EMBL/GenBank/DDBJ whole genome shotgun (WGS) entry which is preliminary data.</text>
</comment>
<protein>
    <recommendedName>
        <fullName evidence="5">Serine hydroxymethyltransferase-like domain-containing protein</fullName>
    </recommendedName>
</protein>
<gene>
    <name evidence="6" type="ORF">LWI29_038238</name>
</gene>
<evidence type="ECO:0000256" key="4">
    <source>
        <dbReference type="SAM" id="MobiDB-lite"/>
    </source>
</evidence>
<dbReference type="PANTHER" id="PTHR11680:SF7">
    <property type="entry name" value="SERINE HYDROXYMETHYLTRANSFERASE 7"/>
    <property type="match status" value="1"/>
</dbReference>
<dbReference type="GO" id="GO:0005739">
    <property type="term" value="C:mitochondrion"/>
    <property type="evidence" value="ECO:0007669"/>
    <property type="project" value="TreeGrafter"/>
</dbReference>
<feature type="compositionally biased region" description="Acidic residues" evidence="4">
    <location>
        <begin position="30"/>
        <end position="42"/>
    </location>
</feature>
<dbReference type="InterPro" id="IPR015422">
    <property type="entry name" value="PyrdxlP-dep_Trfase_small"/>
</dbReference>
<dbReference type="PANTHER" id="PTHR11680">
    <property type="entry name" value="SERINE HYDROXYMETHYLTRANSFERASE"/>
    <property type="match status" value="1"/>
</dbReference>
<keyword evidence="7" id="KW-1185">Reference proteome</keyword>
<dbReference type="InterPro" id="IPR015421">
    <property type="entry name" value="PyrdxlP-dep_Trfase_major"/>
</dbReference>
<dbReference type="InterPro" id="IPR049943">
    <property type="entry name" value="Ser_HO-MeTrfase-like"/>
</dbReference>
<dbReference type="Pfam" id="PF00464">
    <property type="entry name" value="SHMT"/>
    <property type="match status" value="1"/>
</dbReference>
<sequence>MSYRHSLNPISLKPLQLLDEKTDKVHSENNGEDNEKEEEQEEFSILGHSMCLKRQRDGQILPSSKRFATDQGLESRRASVRAWGNQPLPMVDPEIHEIMEKKKHRQLNGIELIASENFVCSAVMEAPGSHLKNKY</sequence>
<keyword evidence="3" id="KW-0663">Pyridoxal phosphate</keyword>
<proteinExistence type="predicted"/>
<dbReference type="Gene3D" id="3.40.640.10">
    <property type="entry name" value="Type I PLP-dependent aspartate aminotransferase-like (Major domain)"/>
    <property type="match status" value="1"/>
</dbReference>
<dbReference type="InterPro" id="IPR039429">
    <property type="entry name" value="SHMT-like_dom"/>
</dbReference>
<dbReference type="SUPFAM" id="SSF53383">
    <property type="entry name" value="PLP-dependent transferases"/>
    <property type="match status" value="1"/>
</dbReference>
<evidence type="ECO:0000313" key="6">
    <source>
        <dbReference type="EMBL" id="KAK0577762.1"/>
    </source>
</evidence>
<reference evidence="6" key="2">
    <citation type="submission" date="2023-06" db="EMBL/GenBank/DDBJ databases">
        <authorList>
            <person name="Swenson N.G."/>
            <person name="Wegrzyn J.L."/>
            <person name="Mcevoy S.L."/>
        </authorList>
    </citation>
    <scope>NUCLEOTIDE SEQUENCE</scope>
    <source>
        <strain evidence="6">NS2018</strain>
        <tissue evidence="6">Leaf</tissue>
    </source>
</reference>